<dbReference type="EMBL" id="CAXAMN010021662">
    <property type="protein sequence ID" value="CAK9061983.1"/>
    <property type="molecule type" value="Genomic_DNA"/>
</dbReference>
<feature type="region of interest" description="Disordered" evidence="1">
    <location>
        <begin position="115"/>
        <end position="167"/>
    </location>
</feature>
<dbReference type="Proteomes" id="UP001642484">
    <property type="component" value="Unassembled WGS sequence"/>
</dbReference>
<evidence type="ECO:0000313" key="3">
    <source>
        <dbReference type="Proteomes" id="UP001642484"/>
    </source>
</evidence>
<feature type="compositionally biased region" description="Basic and acidic residues" evidence="1">
    <location>
        <begin position="115"/>
        <end position="127"/>
    </location>
</feature>
<organism evidence="2 3">
    <name type="scientific">Durusdinium trenchii</name>
    <dbReference type="NCBI Taxonomy" id="1381693"/>
    <lineage>
        <taxon>Eukaryota</taxon>
        <taxon>Sar</taxon>
        <taxon>Alveolata</taxon>
        <taxon>Dinophyceae</taxon>
        <taxon>Suessiales</taxon>
        <taxon>Symbiodiniaceae</taxon>
        <taxon>Durusdinium</taxon>
    </lineage>
</organism>
<reference evidence="2 3" key="1">
    <citation type="submission" date="2024-02" db="EMBL/GenBank/DDBJ databases">
        <authorList>
            <person name="Chen Y."/>
            <person name="Shah S."/>
            <person name="Dougan E. K."/>
            <person name="Thang M."/>
            <person name="Chan C."/>
        </authorList>
    </citation>
    <scope>NUCLEOTIDE SEQUENCE [LARGE SCALE GENOMIC DNA]</scope>
</reference>
<name>A0ABP0NEZ6_9DINO</name>
<evidence type="ECO:0000313" key="2">
    <source>
        <dbReference type="EMBL" id="CAK9061983.1"/>
    </source>
</evidence>
<sequence>MDGVAEIYKQSDDKVKSDVKSILDGRDSCALWLPLIKSIQGTHGTALHMNEMKELQSEDYRKDSAFSVAILTASDLIMSPEKYQKEDPKSSHAAAIQYGASLGISRQDLPAKLREKLDELLGREKPAQKSQTENNKGAKRKATEKKGDKAKKPRGAAESTRKRKQDK</sequence>
<gene>
    <name evidence="2" type="ORF">CCMP2556_LOCUS30484</name>
</gene>
<comment type="caution">
    <text evidence="2">The sequence shown here is derived from an EMBL/GenBank/DDBJ whole genome shotgun (WGS) entry which is preliminary data.</text>
</comment>
<evidence type="ECO:0000256" key="1">
    <source>
        <dbReference type="SAM" id="MobiDB-lite"/>
    </source>
</evidence>
<protein>
    <submittedName>
        <fullName evidence="2">Uncharacterized protein</fullName>
    </submittedName>
</protein>
<proteinExistence type="predicted"/>
<keyword evidence="3" id="KW-1185">Reference proteome</keyword>
<feature type="compositionally biased region" description="Basic residues" evidence="1">
    <location>
        <begin position="137"/>
        <end position="154"/>
    </location>
</feature>
<accession>A0ABP0NEZ6</accession>